<dbReference type="InterPro" id="IPR006476">
    <property type="entry name" value="CHP01589_pln"/>
</dbReference>
<name>A0AAD5CNQ8_AMBAR</name>
<organism evidence="1 2">
    <name type="scientific">Ambrosia artemisiifolia</name>
    <name type="common">Common ragweed</name>
    <dbReference type="NCBI Taxonomy" id="4212"/>
    <lineage>
        <taxon>Eukaryota</taxon>
        <taxon>Viridiplantae</taxon>
        <taxon>Streptophyta</taxon>
        <taxon>Embryophyta</taxon>
        <taxon>Tracheophyta</taxon>
        <taxon>Spermatophyta</taxon>
        <taxon>Magnoliopsida</taxon>
        <taxon>eudicotyledons</taxon>
        <taxon>Gunneridae</taxon>
        <taxon>Pentapetalae</taxon>
        <taxon>asterids</taxon>
        <taxon>campanulids</taxon>
        <taxon>Asterales</taxon>
        <taxon>Asteraceae</taxon>
        <taxon>Asteroideae</taxon>
        <taxon>Heliantheae alliance</taxon>
        <taxon>Heliantheae</taxon>
        <taxon>Ambrosia</taxon>
    </lineage>
</organism>
<evidence type="ECO:0000313" key="2">
    <source>
        <dbReference type="Proteomes" id="UP001206925"/>
    </source>
</evidence>
<gene>
    <name evidence="1" type="ORF">M8C21_020999</name>
</gene>
<feature type="non-terminal residue" evidence="1">
    <location>
        <position position="1"/>
    </location>
</feature>
<accession>A0AAD5CNQ8</accession>
<sequence length="122" mass="14057">TSTDHSYVHSLIIFYITTYNKSAKSVSDGGIFGFVQYMIEKCLIFHMNKEECIEALSKHANIMPVITSTVWKELEKANREFFQSYYESSSGSKRMSETETSVLIQKIISENQSNKSDYKDQD</sequence>
<proteinExistence type="predicted"/>
<dbReference type="Pfam" id="PF09713">
    <property type="entry name" value="A_thal_3526"/>
    <property type="match status" value="1"/>
</dbReference>
<dbReference type="EMBL" id="JAMZMK010007251">
    <property type="protein sequence ID" value="KAI7745428.1"/>
    <property type="molecule type" value="Genomic_DNA"/>
</dbReference>
<dbReference type="PANTHER" id="PTHR31871">
    <property type="entry name" value="OS02G0137100 PROTEIN"/>
    <property type="match status" value="1"/>
</dbReference>
<evidence type="ECO:0000313" key="1">
    <source>
        <dbReference type="EMBL" id="KAI7745428.1"/>
    </source>
</evidence>
<comment type="caution">
    <text evidence="1">The sequence shown here is derived from an EMBL/GenBank/DDBJ whole genome shotgun (WGS) entry which is preliminary data.</text>
</comment>
<dbReference type="NCBIfam" id="TIGR01589">
    <property type="entry name" value="A_thal_3526"/>
    <property type="match status" value="1"/>
</dbReference>
<reference evidence="1" key="1">
    <citation type="submission" date="2022-06" db="EMBL/GenBank/DDBJ databases">
        <title>Uncovering the hologenomic basis of an extraordinary plant invasion.</title>
        <authorList>
            <person name="Bieker V.C."/>
            <person name="Martin M.D."/>
            <person name="Gilbert T."/>
            <person name="Hodgins K."/>
            <person name="Battlay P."/>
            <person name="Petersen B."/>
            <person name="Wilson J."/>
        </authorList>
    </citation>
    <scope>NUCLEOTIDE SEQUENCE</scope>
    <source>
        <strain evidence="1">AA19_3_7</strain>
        <tissue evidence="1">Leaf</tissue>
    </source>
</reference>
<dbReference type="PANTHER" id="PTHR31871:SF61">
    <property type="entry name" value="OS06G0705300 PROTEIN"/>
    <property type="match status" value="1"/>
</dbReference>
<protein>
    <submittedName>
        <fullName evidence="1">Uncharacterized protein</fullName>
    </submittedName>
</protein>
<keyword evidence="2" id="KW-1185">Reference proteome</keyword>
<dbReference type="AlphaFoldDB" id="A0AAD5CNQ8"/>
<dbReference type="Proteomes" id="UP001206925">
    <property type="component" value="Unassembled WGS sequence"/>
</dbReference>